<dbReference type="HOGENOM" id="CLU_1076628_0_0_9"/>
<evidence type="ECO:0000313" key="2">
    <source>
        <dbReference type="Proteomes" id="UP000005444"/>
    </source>
</evidence>
<sequence>MAIELNVIIDGQTIKAMTKNLTISIGEKVEGAIFLVTKNRKLLEVTETMPNLLESETVVAIQDKKQLEKKYLIRGIIEKAKESRVKLRSYKEEGVIPANFVNLVNQEVTQIITILNSFGYELFSKKKVGAKASHRWSKEISEIPFFVDSYGSKATIYWKKRNEMLILSGAKLREDIPLNKDGSLGFAARLGEKLRADHESELKKLSTTVDITFKSVNEVGLFLYFGGTNGWLELKDKNNKTIDEYTIVK</sequence>
<dbReference type="eggNOG" id="ENOG5032VTB">
    <property type="taxonomic scope" value="Bacteria"/>
</dbReference>
<reference evidence="1 2" key="1">
    <citation type="journal article" date="2012" name="J. Bacteriol.">
        <title>Complete Genome Sequence of the Beer Spoilage Organism Pediococcus claussenii ATCC BAA-344T.</title>
        <authorList>
            <person name="Pittet V."/>
            <person name="Abegunde T."/>
            <person name="Marfleet T."/>
            <person name="Haakensen M."/>
            <person name="Morrow K."/>
            <person name="Jayaprakash T."/>
            <person name="Schroeder K."/>
            <person name="Trost B."/>
            <person name="Byrns S."/>
            <person name="Bergsveinson J."/>
            <person name="Kusalik A."/>
            <person name="Ziola B."/>
        </authorList>
    </citation>
    <scope>NUCLEOTIDE SEQUENCE [LARGE SCALE GENOMIC DNA]</scope>
    <source>
        <strain evidence="1 2">ATCC BAA-344</strain>
    </source>
</reference>
<dbReference type="RefSeq" id="WP_014215765.1">
    <property type="nucleotide sequence ID" value="NC_016605.1"/>
</dbReference>
<accession>G8PEG2</accession>
<protein>
    <submittedName>
        <fullName evidence="1">Uncharacterized protein</fullName>
    </submittedName>
</protein>
<dbReference type="AlphaFoldDB" id="G8PEG2"/>
<proteinExistence type="predicted"/>
<organism evidence="1 2">
    <name type="scientific">Pediococcus claussenii (strain ATCC BAA-344 / DSM 14800 / JCM 18046 / KCTC 3811 / LMG 21948 / P06)</name>
    <dbReference type="NCBI Taxonomy" id="701521"/>
    <lineage>
        <taxon>Bacteria</taxon>
        <taxon>Bacillati</taxon>
        <taxon>Bacillota</taxon>
        <taxon>Bacilli</taxon>
        <taxon>Lactobacillales</taxon>
        <taxon>Lactobacillaceae</taxon>
        <taxon>Pediococcus</taxon>
    </lineage>
</organism>
<name>G8PEG2_PEDCP</name>
<dbReference type="EMBL" id="CP003137">
    <property type="protein sequence ID" value="AEV95571.1"/>
    <property type="molecule type" value="Genomic_DNA"/>
</dbReference>
<evidence type="ECO:0000313" key="1">
    <source>
        <dbReference type="EMBL" id="AEV95571.1"/>
    </source>
</evidence>
<dbReference type="Proteomes" id="UP000005444">
    <property type="component" value="Chromosome"/>
</dbReference>
<dbReference type="STRING" id="701521.PECL_1345"/>
<gene>
    <name evidence="1" type="ordered locus">PECL_1345</name>
</gene>
<keyword evidence="2" id="KW-1185">Reference proteome</keyword>
<dbReference type="PATRIC" id="fig|701521.8.peg.1250"/>
<dbReference type="KEGG" id="pce:PECL_1345"/>